<dbReference type="Pfam" id="PF00126">
    <property type="entry name" value="HTH_1"/>
    <property type="match status" value="1"/>
</dbReference>
<proteinExistence type="predicted"/>
<dbReference type="PANTHER" id="PTHR30419">
    <property type="entry name" value="HTH-TYPE TRANSCRIPTIONAL REGULATOR YBHD"/>
    <property type="match status" value="1"/>
</dbReference>
<dbReference type="PROSITE" id="PS50931">
    <property type="entry name" value="HTH_LYSR"/>
    <property type="match status" value="1"/>
</dbReference>
<feature type="domain" description="HTH lysR-type" evidence="1">
    <location>
        <begin position="1"/>
        <end position="58"/>
    </location>
</feature>
<dbReference type="InterPro" id="IPR000847">
    <property type="entry name" value="LysR_HTH_N"/>
</dbReference>
<evidence type="ECO:0000313" key="3">
    <source>
        <dbReference type="Proteomes" id="UP000774130"/>
    </source>
</evidence>
<dbReference type="EMBL" id="JAHUZB010000009">
    <property type="protein sequence ID" value="MBV7392226.1"/>
    <property type="molecule type" value="Genomic_DNA"/>
</dbReference>
<gene>
    <name evidence="2" type="ORF">KUA55_16205</name>
</gene>
<evidence type="ECO:0000259" key="1">
    <source>
        <dbReference type="PROSITE" id="PS50931"/>
    </source>
</evidence>
<dbReference type="Proteomes" id="UP000774130">
    <property type="component" value="Unassembled WGS sequence"/>
</dbReference>
<accession>A0ABS6TH53</accession>
<protein>
    <submittedName>
        <fullName evidence="2">LysR family transcriptional regulator</fullName>
    </submittedName>
</protein>
<name>A0ABS6TH53_9ENTE</name>
<reference evidence="2 3" key="1">
    <citation type="submission" date="2021-06" db="EMBL/GenBank/DDBJ databases">
        <title>Enterococcus alishanensis sp. nov., a novel lactic acid bacterium isolated from fresh coffee beans.</title>
        <authorList>
            <person name="Chen Y.-S."/>
        </authorList>
    </citation>
    <scope>NUCLEOTIDE SEQUENCE [LARGE SCALE GENOMIC DNA]</scope>
    <source>
        <strain evidence="2 3">ALS3</strain>
    </source>
</reference>
<dbReference type="PANTHER" id="PTHR30419:SF8">
    <property type="entry name" value="NITROGEN ASSIMILATION TRANSCRIPTIONAL ACTIVATOR-RELATED"/>
    <property type="match status" value="1"/>
</dbReference>
<dbReference type="RefSeq" id="WP_218327440.1">
    <property type="nucleotide sequence ID" value="NZ_JAHUZB010000009.1"/>
</dbReference>
<dbReference type="InterPro" id="IPR050950">
    <property type="entry name" value="HTH-type_LysR_regulators"/>
</dbReference>
<comment type="caution">
    <text evidence="2">The sequence shown here is derived from an EMBL/GenBank/DDBJ whole genome shotgun (WGS) entry which is preliminary data.</text>
</comment>
<keyword evidence="3" id="KW-1185">Reference proteome</keyword>
<sequence length="301" mass="34300">MYNHLLDTFITVVDMGSFAKASESLFISAPAVMKQMNLLEEQLDLQLIERSHQGITLTEVGQSIYEDSKKIIAFSEEAMTRADNLMKDHPWKIKIGSSLLNPSQQISSLLAAIRKKNNRFSFEIVPFDDNRDTIISVLHQLGTTYDIIAGSYTADITAKLAGYHELYPVTFTIAVPLNHPLSQKDNLEIEDLFGETLVSGKSSPNRPVGILQADLAEKYPEIKQEITSEFYDMNVFNKYDQSNKLLLSLPQWQYVQPNFVTLPVNWPYQNIFGLLYPLKPKREVTKFLEYVSLVQKENPTE</sequence>
<evidence type="ECO:0000313" key="2">
    <source>
        <dbReference type="EMBL" id="MBV7392226.1"/>
    </source>
</evidence>
<organism evidence="2 3">
    <name type="scientific">Enterococcus alishanensis</name>
    <dbReference type="NCBI Taxonomy" id="1303817"/>
    <lineage>
        <taxon>Bacteria</taxon>
        <taxon>Bacillati</taxon>
        <taxon>Bacillota</taxon>
        <taxon>Bacilli</taxon>
        <taxon>Lactobacillales</taxon>
        <taxon>Enterococcaceae</taxon>
        <taxon>Enterococcus</taxon>
    </lineage>
</organism>